<evidence type="ECO:0000256" key="5">
    <source>
        <dbReference type="ARBA" id="ARBA00023239"/>
    </source>
</evidence>
<comment type="catalytic activity">
    <reaction evidence="7 10">
        <text>L-glutamine + H2O = L-glutamate + NH4(+)</text>
        <dbReference type="Rhea" id="RHEA:15889"/>
        <dbReference type="ChEBI" id="CHEBI:15377"/>
        <dbReference type="ChEBI" id="CHEBI:28938"/>
        <dbReference type="ChEBI" id="CHEBI:29985"/>
        <dbReference type="ChEBI" id="CHEBI:58359"/>
        <dbReference type="EC" id="3.5.1.2"/>
    </reaction>
</comment>
<dbReference type="InterPro" id="IPR021196">
    <property type="entry name" value="PdxT/SNO_CS"/>
</dbReference>
<dbReference type="FunFam" id="3.40.50.880:FF:000010">
    <property type="entry name" value="uncharacterized protein LOC100176842 isoform X2"/>
    <property type="match status" value="1"/>
</dbReference>
<evidence type="ECO:0000313" key="13">
    <source>
        <dbReference type="EMBL" id="HGU32998.1"/>
    </source>
</evidence>
<dbReference type="GO" id="GO:0008614">
    <property type="term" value="P:pyridoxine metabolic process"/>
    <property type="evidence" value="ECO:0007669"/>
    <property type="project" value="TreeGrafter"/>
</dbReference>
<dbReference type="GO" id="GO:0036381">
    <property type="term" value="F:pyridoxal 5'-phosphate synthase (glutamine hydrolysing) activity"/>
    <property type="evidence" value="ECO:0007669"/>
    <property type="project" value="UniProtKB-UniRule"/>
</dbReference>
<feature type="binding site" evidence="10 12">
    <location>
        <begin position="52"/>
        <end position="54"/>
    </location>
    <ligand>
        <name>L-glutamine</name>
        <dbReference type="ChEBI" id="CHEBI:58359"/>
    </ligand>
</feature>
<dbReference type="UniPathway" id="UPA00245"/>
<feature type="binding site" evidence="10 12">
    <location>
        <begin position="144"/>
        <end position="145"/>
    </location>
    <ligand>
        <name>L-glutamine</name>
        <dbReference type="ChEBI" id="CHEBI:58359"/>
    </ligand>
</feature>
<dbReference type="GO" id="GO:0005829">
    <property type="term" value="C:cytosol"/>
    <property type="evidence" value="ECO:0007669"/>
    <property type="project" value="TreeGrafter"/>
</dbReference>
<dbReference type="AlphaFoldDB" id="A0A7C4RSS8"/>
<dbReference type="Gene3D" id="3.40.50.880">
    <property type="match status" value="1"/>
</dbReference>
<dbReference type="SUPFAM" id="SSF52317">
    <property type="entry name" value="Class I glutamine amidotransferase-like"/>
    <property type="match status" value="1"/>
</dbReference>
<keyword evidence="5 10" id="KW-0456">Lyase</keyword>
<dbReference type="EC" id="3.5.1.2" evidence="10"/>
<dbReference type="PANTHER" id="PTHR31559">
    <property type="entry name" value="PYRIDOXAL 5'-PHOSPHATE SYNTHASE SUBUNIT SNO"/>
    <property type="match status" value="1"/>
</dbReference>
<comment type="function">
    <text evidence="8 10">Catalyzes the hydrolysis of glutamine to glutamate and ammonia as part of the biosynthesis of pyridoxal 5'-phosphate. The resulting ammonia molecule is channeled to the active site of PdxS.</text>
</comment>
<dbReference type="PROSITE" id="PS51273">
    <property type="entry name" value="GATASE_TYPE_1"/>
    <property type="match status" value="1"/>
</dbReference>
<dbReference type="PROSITE" id="PS01236">
    <property type="entry name" value="PDXT_SNO_1"/>
    <property type="match status" value="1"/>
</dbReference>
<evidence type="ECO:0000256" key="2">
    <source>
        <dbReference type="ARBA" id="ARBA00022801"/>
    </source>
</evidence>
<evidence type="ECO:0000256" key="9">
    <source>
        <dbReference type="ARBA" id="ARBA00064749"/>
    </source>
</evidence>
<reference evidence="13" key="1">
    <citation type="journal article" date="2020" name="mSystems">
        <title>Genome- and Community-Level Interaction Insights into Carbon Utilization and Element Cycling Functions of Hydrothermarchaeota in Hydrothermal Sediment.</title>
        <authorList>
            <person name="Zhou Z."/>
            <person name="Liu Y."/>
            <person name="Xu W."/>
            <person name="Pan J."/>
            <person name="Luo Z.H."/>
            <person name="Li M."/>
        </authorList>
    </citation>
    <scope>NUCLEOTIDE SEQUENCE [LARGE SCALE GENOMIC DNA]</scope>
    <source>
        <strain evidence="13">SpSt-477</strain>
    </source>
</reference>
<keyword evidence="2 10" id="KW-0378">Hydrolase</keyword>
<comment type="similarity">
    <text evidence="1 10">Belongs to the glutaminase PdxT/SNO family.</text>
</comment>
<feature type="active site" description="Charge relay system" evidence="10 11">
    <location>
        <position position="181"/>
    </location>
</feature>
<dbReference type="CDD" id="cd01749">
    <property type="entry name" value="GATase1_PB"/>
    <property type="match status" value="1"/>
</dbReference>
<evidence type="ECO:0000256" key="4">
    <source>
        <dbReference type="ARBA" id="ARBA00022962"/>
    </source>
</evidence>
<proteinExistence type="inferred from homology"/>
<evidence type="ECO:0000256" key="1">
    <source>
        <dbReference type="ARBA" id="ARBA00008345"/>
    </source>
</evidence>
<dbReference type="PANTHER" id="PTHR31559:SF0">
    <property type="entry name" value="PYRIDOXAL 5'-PHOSPHATE SYNTHASE SUBUNIT SNO1-RELATED"/>
    <property type="match status" value="1"/>
</dbReference>
<keyword evidence="4 10" id="KW-0315">Glutamine amidotransferase</keyword>
<comment type="subunit">
    <text evidence="9 10">In the presence of PdxS, forms a dodecamer of heterodimers. Only shows activity in the heterodimer.</text>
</comment>
<evidence type="ECO:0000256" key="11">
    <source>
        <dbReference type="PIRSR" id="PIRSR005639-1"/>
    </source>
</evidence>
<keyword evidence="3 10" id="KW-0663">Pyridoxal phosphate</keyword>
<feature type="active site" description="Nucleophile" evidence="10 11">
    <location>
        <position position="83"/>
    </location>
</feature>
<dbReference type="InterPro" id="IPR029062">
    <property type="entry name" value="Class_I_gatase-like"/>
</dbReference>
<dbReference type="PROSITE" id="PS51130">
    <property type="entry name" value="PDXT_SNO_2"/>
    <property type="match status" value="1"/>
</dbReference>
<gene>
    <name evidence="10 13" type="primary">pdxT</name>
    <name evidence="13" type="ORF">ENS29_09095</name>
</gene>
<comment type="pathway">
    <text evidence="10">Cofactor biosynthesis; pyridoxal 5'-phosphate biosynthesis.</text>
</comment>
<dbReference type="GO" id="GO:1903600">
    <property type="term" value="C:glutaminase complex"/>
    <property type="evidence" value="ECO:0007669"/>
    <property type="project" value="TreeGrafter"/>
</dbReference>
<sequence>MTSDSSCVIGVLAIQGGVIEHMNHIARIGAFPKEVRLPADLEGIDGLILPGGESTTIGKLAVRFGLIEPIRRFAADHPVWGTCAGAILMARDTGSPQPLLELLDMKVRRNAFGRQVDSFETELTIPALASVSDGENRPFHAVFIRAPRIEQTGPDAEILATLPDGTIVGVQQGRLMATSFHPELSTDDRFHRYFLKLIRRMT</sequence>
<name>A0A7C4RSS8_9BACT</name>
<dbReference type="PIRSF" id="PIRSF005639">
    <property type="entry name" value="Glut_amidoT_SNO"/>
    <property type="match status" value="1"/>
</dbReference>
<dbReference type="GO" id="GO:0006543">
    <property type="term" value="P:L-glutamine catabolic process"/>
    <property type="evidence" value="ECO:0007669"/>
    <property type="project" value="UniProtKB-UniRule"/>
</dbReference>
<dbReference type="InterPro" id="IPR002161">
    <property type="entry name" value="PdxT/SNO"/>
</dbReference>
<dbReference type="EC" id="4.3.3.6" evidence="10"/>
<feature type="active site" description="Charge relay system" evidence="10 11">
    <location>
        <position position="183"/>
    </location>
</feature>
<evidence type="ECO:0000256" key="3">
    <source>
        <dbReference type="ARBA" id="ARBA00022898"/>
    </source>
</evidence>
<evidence type="ECO:0000256" key="7">
    <source>
        <dbReference type="ARBA" id="ARBA00049534"/>
    </source>
</evidence>
<accession>A0A7C4RSS8</accession>
<dbReference type="GO" id="GO:0004359">
    <property type="term" value="F:glutaminase activity"/>
    <property type="evidence" value="ECO:0007669"/>
    <property type="project" value="UniProtKB-UniRule"/>
</dbReference>
<comment type="catalytic activity">
    <reaction evidence="6 10">
        <text>aldehydo-D-ribose 5-phosphate + D-glyceraldehyde 3-phosphate + L-glutamine = pyridoxal 5'-phosphate + L-glutamate + phosphate + 3 H2O + H(+)</text>
        <dbReference type="Rhea" id="RHEA:31507"/>
        <dbReference type="ChEBI" id="CHEBI:15377"/>
        <dbReference type="ChEBI" id="CHEBI:15378"/>
        <dbReference type="ChEBI" id="CHEBI:29985"/>
        <dbReference type="ChEBI" id="CHEBI:43474"/>
        <dbReference type="ChEBI" id="CHEBI:58273"/>
        <dbReference type="ChEBI" id="CHEBI:58359"/>
        <dbReference type="ChEBI" id="CHEBI:59776"/>
        <dbReference type="ChEBI" id="CHEBI:597326"/>
        <dbReference type="EC" id="4.3.3.6"/>
    </reaction>
</comment>
<evidence type="ECO:0000256" key="8">
    <source>
        <dbReference type="ARBA" id="ARBA00054599"/>
    </source>
</evidence>
<organism evidence="13">
    <name type="scientific">Desulfatirhabdium butyrativorans</name>
    <dbReference type="NCBI Taxonomy" id="340467"/>
    <lineage>
        <taxon>Bacteria</taxon>
        <taxon>Pseudomonadati</taxon>
        <taxon>Thermodesulfobacteriota</taxon>
        <taxon>Desulfobacteria</taxon>
        <taxon>Desulfobacterales</taxon>
        <taxon>Desulfatirhabdiaceae</taxon>
        <taxon>Desulfatirhabdium</taxon>
    </lineage>
</organism>
<dbReference type="GO" id="GO:0042823">
    <property type="term" value="P:pyridoxal phosphate biosynthetic process"/>
    <property type="evidence" value="ECO:0007669"/>
    <property type="project" value="UniProtKB-UniRule"/>
</dbReference>
<evidence type="ECO:0000256" key="12">
    <source>
        <dbReference type="PIRSR" id="PIRSR005639-2"/>
    </source>
</evidence>
<comment type="caution">
    <text evidence="13">The sequence shown here is derived from an EMBL/GenBank/DDBJ whole genome shotgun (WGS) entry which is preliminary data.</text>
</comment>
<dbReference type="Pfam" id="PF01174">
    <property type="entry name" value="SNO"/>
    <property type="match status" value="1"/>
</dbReference>
<evidence type="ECO:0000256" key="10">
    <source>
        <dbReference type="HAMAP-Rule" id="MF_01615"/>
    </source>
</evidence>
<dbReference type="NCBIfam" id="TIGR03800">
    <property type="entry name" value="PLP_synth_Pdx2"/>
    <property type="match status" value="1"/>
</dbReference>
<protein>
    <recommendedName>
        <fullName evidence="10">Pyridoxal 5'-phosphate synthase subunit PdxT</fullName>
        <ecNumber evidence="10">4.3.3.6</ecNumber>
    </recommendedName>
    <alternativeName>
        <fullName evidence="10">Pdx2</fullName>
    </alternativeName>
    <alternativeName>
        <fullName evidence="10">Pyridoxal 5'-phosphate synthase glutaminase subunit</fullName>
        <ecNumber evidence="10">3.5.1.2</ecNumber>
    </alternativeName>
</protein>
<evidence type="ECO:0000256" key="6">
    <source>
        <dbReference type="ARBA" id="ARBA00047992"/>
    </source>
</evidence>
<feature type="binding site" evidence="10 12">
    <location>
        <position position="109"/>
    </location>
    <ligand>
        <name>L-glutamine</name>
        <dbReference type="ChEBI" id="CHEBI:58359"/>
    </ligand>
</feature>
<dbReference type="EMBL" id="DSUH01000214">
    <property type="protein sequence ID" value="HGU32998.1"/>
    <property type="molecule type" value="Genomic_DNA"/>
</dbReference>
<dbReference type="HAMAP" id="MF_01615">
    <property type="entry name" value="PdxT"/>
    <property type="match status" value="1"/>
</dbReference>